<evidence type="ECO:0008006" key="3">
    <source>
        <dbReference type="Google" id="ProtNLM"/>
    </source>
</evidence>
<dbReference type="Gene3D" id="3.30.565.10">
    <property type="entry name" value="Histidine kinase-like ATPase, C-terminal domain"/>
    <property type="match status" value="1"/>
</dbReference>
<reference evidence="1 2" key="1">
    <citation type="submission" date="2015-09" db="EMBL/GenBank/DDBJ databases">
        <title>Draft genome sequence of Kouleothrix aurantiaca JCM 19913.</title>
        <authorList>
            <person name="Hemp J."/>
        </authorList>
    </citation>
    <scope>NUCLEOTIDE SEQUENCE [LARGE SCALE GENOMIC DNA]</scope>
    <source>
        <strain evidence="1 2">COM-B</strain>
    </source>
</reference>
<dbReference type="SUPFAM" id="SSF55874">
    <property type="entry name" value="ATPase domain of HSP90 chaperone/DNA topoisomerase II/histidine kinase"/>
    <property type="match status" value="1"/>
</dbReference>
<protein>
    <recommendedName>
        <fullName evidence="3">ATP-binding protein</fullName>
    </recommendedName>
</protein>
<keyword evidence="2" id="KW-1185">Reference proteome</keyword>
<dbReference type="PATRIC" id="fig|186479.3.peg.6240"/>
<gene>
    <name evidence="1" type="ORF">SE17_00420</name>
</gene>
<dbReference type="EMBL" id="LJCR01000003">
    <property type="protein sequence ID" value="KPV54989.1"/>
    <property type="molecule type" value="Genomic_DNA"/>
</dbReference>
<evidence type="ECO:0000313" key="1">
    <source>
        <dbReference type="EMBL" id="KPV54989.1"/>
    </source>
</evidence>
<dbReference type="Pfam" id="PF13589">
    <property type="entry name" value="HATPase_c_3"/>
    <property type="match status" value="1"/>
</dbReference>
<organism evidence="1 2">
    <name type="scientific">Kouleothrix aurantiaca</name>
    <dbReference type="NCBI Taxonomy" id="186479"/>
    <lineage>
        <taxon>Bacteria</taxon>
        <taxon>Bacillati</taxon>
        <taxon>Chloroflexota</taxon>
        <taxon>Chloroflexia</taxon>
        <taxon>Chloroflexales</taxon>
        <taxon>Roseiflexineae</taxon>
        <taxon>Roseiflexaceae</taxon>
        <taxon>Kouleothrix</taxon>
    </lineage>
</organism>
<sequence>MTSTTTSQTVNIRPEVSVLSVFPHLNYKPWYAVAEFVDNAIQSFFTHRLALAKVEGEQFRLSVDVKLSVADGGQIVIRDNAAGIQSSEYHRAFKTAAVPRDRSGLSEFGVGMKSAACWFANEWSVRTSALGEDVERFITFDVTTIVENSIEELTLKEAPASFNDHFTEIILRNLHSIPQGRTVSKIKEHLASIYRIFIRDGLVQIKFNDDLLTHTQPNVLTASFYKNEGEPPQVWRKEIALDFGEGQHVYGFAALRETASTSGAGFALFRRNRLIQGSADDGYRPEYIFKKANSFIYQRLFGELHVEGFDVSHTKDGIRWAEHEDIFLEFLKEKLNEEPLPLLDQAAGYRVRPKQTDLKKGAQTALNTTARVIEEEVPPVIEGQLQNEPEENSPPLTLPQAAVATERVISIDFADNHWKVVIELTTDPAVGDWLSISDSPAVQNNNEHDGMRQLEIRLSLAHPFMDRFAGPEPEQIEPLLRVAAGLALSEVTAREGGVRRVGTVRRYLNELLREALSKP</sequence>
<dbReference type="AlphaFoldDB" id="A0A0N8PTA6"/>
<comment type="caution">
    <text evidence="1">The sequence shown here is derived from an EMBL/GenBank/DDBJ whole genome shotgun (WGS) entry which is preliminary data.</text>
</comment>
<proteinExistence type="predicted"/>
<name>A0A0N8PTA6_9CHLR</name>
<evidence type="ECO:0000313" key="2">
    <source>
        <dbReference type="Proteomes" id="UP000050509"/>
    </source>
</evidence>
<dbReference type="InterPro" id="IPR036890">
    <property type="entry name" value="HATPase_C_sf"/>
</dbReference>
<accession>A0A0N8PTA6</accession>
<dbReference type="Proteomes" id="UP000050509">
    <property type="component" value="Unassembled WGS sequence"/>
</dbReference>